<dbReference type="AlphaFoldDB" id="Q4BYR1"/>
<gene>
    <name evidence="4" type="ORF">CwatDRAFT_1906</name>
</gene>
<reference evidence="4" key="2">
    <citation type="submission" date="2005-06" db="EMBL/GenBank/DDBJ databases">
        <title>Sequencing of the draft genome and assembly of Crocosphaera watsonii WH 8501.</title>
        <authorList>
            <consortium name="US DOE Joint Genome Institute (JGI-PGF)"/>
            <person name="Copeland A."/>
            <person name="Lucas S."/>
            <person name="Lapidus A."/>
            <person name="Barry K."/>
            <person name="Detter C."/>
            <person name="Glavina T."/>
            <person name="Hammon N."/>
            <person name="Israni S."/>
            <person name="Pitluck S."/>
            <person name="Richardson P."/>
        </authorList>
    </citation>
    <scope>NUCLEOTIDE SEQUENCE [LARGE SCALE GENOMIC DNA]</scope>
    <source>
        <strain evidence="4">WH 8501</strain>
    </source>
</reference>
<evidence type="ECO:0000256" key="2">
    <source>
        <dbReference type="PROSITE-ProRule" id="PRU00252"/>
    </source>
</evidence>
<dbReference type="Proteomes" id="UP000003922">
    <property type="component" value="Unassembled WGS sequence"/>
</dbReference>
<evidence type="ECO:0000256" key="1">
    <source>
        <dbReference type="ARBA" id="ARBA00023125"/>
    </source>
</evidence>
<reference evidence="4" key="1">
    <citation type="submission" date="2004-02" db="EMBL/GenBank/DDBJ databases">
        <authorList>
            <consortium name="DOE Joint Genome Institute"/>
        </authorList>
    </citation>
    <scope>NUCLEOTIDE SEQUENCE [LARGE SCALE GENOMIC DNA]</scope>
    <source>
        <strain evidence="4">WH 8501</strain>
    </source>
</reference>
<feature type="compositionally biased region" description="Polar residues" evidence="3">
    <location>
        <begin position="116"/>
        <end position="129"/>
    </location>
</feature>
<comment type="caution">
    <text evidence="4">The sequence shown here is derived from an EMBL/GenBank/DDBJ whole genome shotgun (WGS) entry which is preliminary data.</text>
</comment>
<dbReference type="PROSITE" id="PS50935">
    <property type="entry name" value="SSB"/>
    <property type="match status" value="1"/>
</dbReference>
<dbReference type="InterPro" id="IPR012340">
    <property type="entry name" value="NA-bd_OB-fold"/>
</dbReference>
<dbReference type="GO" id="GO:0003697">
    <property type="term" value="F:single-stranded DNA binding"/>
    <property type="evidence" value="ECO:0007669"/>
    <property type="project" value="InterPro"/>
</dbReference>
<dbReference type="GeneID" id="88767803"/>
<dbReference type="Gene3D" id="2.40.50.140">
    <property type="entry name" value="Nucleic acid-binding proteins"/>
    <property type="match status" value="1"/>
</dbReference>
<protein>
    <submittedName>
        <fullName evidence="4">Single-strand binding protein</fullName>
    </submittedName>
</protein>
<sequence length="153" mass="17226">MNSCVLMAKVIRNPELRYTSDNQREVAQMLVEFAGRRSEDPPATLKVVGWGGLATQMKETCTEGDRLILEGRLSMNTFERKEGFKEKRAELVISRFYPVDGVTNPSSMDNVVSLDTAKSSQRKNSSYDQDSYDMDESQPMPTSSSNEDDPIPF</sequence>
<dbReference type="RefSeq" id="WP_007307200.1">
    <property type="nucleotide sequence ID" value="NZ_AADV02000096.1"/>
</dbReference>
<dbReference type="InterPro" id="IPR000424">
    <property type="entry name" value="Primosome_PriB/ssb"/>
</dbReference>
<feature type="region of interest" description="Disordered" evidence="3">
    <location>
        <begin position="115"/>
        <end position="153"/>
    </location>
</feature>
<reference evidence="4" key="3">
    <citation type="submission" date="2016-12" db="EMBL/GenBank/DDBJ databases">
        <title>Annotation of the draft genome assembly of Crocosphaera watsonii WH 8501.</title>
        <authorList>
            <consortium name="US DOE Joint Genome Institute (JGI-ORNL)"/>
            <person name="Larimer F."/>
            <person name="Land M."/>
        </authorList>
    </citation>
    <scope>NUCLEOTIDE SEQUENCE</scope>
    <source>
        <strain evidence="4">WH 8501</strain>
    </source>
</reference>
<evidence type="ECO:0000256" key="3">
    <source>
        <dbReference type="SAM" id="MobiDB-lite"/>
    </source>
</evidence>
<dbReference type="Pfam" id="PF00436">
    <property type="entry name" value="SSB"/>
    <property type="match status" value="1"/>
</dbReference>
<evidence type="ECO:0000313" key="5">
    <source>
        <dbReference type="Proteomes" id="UP000003922"/>
    </source>
</evidence>
<keyword evidence="1 2" id="KW-0238">DNA-binding</keyword>
<proteinExistence type="predicted"/>
<accession>Q4BYR1</accession>
<keyword evidence="5" id="KW-1185">Reference proteome</keyword>
<evidence type="ECO:0000313" key="4">
    <source>
        <dbReference type="EMBL" id="EAM49036.1"/>
    </source>
</evidence>
<name>Q4BYR1_CROWT</name>
<organism evidence="4 5">
    <name type="scientific">Crocosphaera watsonii WH 8501</name>
    <dbReference type="NCBI Taxonomy" id="165597"/>
    <lineage>
        <taxon>Bacteria</taxon>
        <taxon>Bacillati</taxon>
        <taxon>Cyanobacteriota</taxon>
        <taxon>Cyanophyceae</taxon>
        <taxon>Oscillatoriophycideae</taxon>
        <taxon>Chroococcales</taxon>
        <taxon>Aphanothecaceae</taxon>
        <taxon>Crocosphaera</taxon>
    </lineage>
</organism>
<dbReference type="KEGG" id="cwa:CwatDRAFT_1906"/>
<dbReference type="SUPFAM" id="SSF50249">
    <property type="entry name" value="Nucleic acid-binding proteins"/>
    <property type="match status" value="1"/>
</dbReference>
<dbReference type="EMBL" id="AADV02000096">
    <property type="protein sequence ID" value="EAM49036.1"/>
    <property type="molecule type" value="Genomic_DNA"/>
</dbReference>
<dbReference type="OrthoDB" id="513679at2"/>
<dbReference type="CDD" id="cd04496">
    <property type="entry name" value="SSB_OBF"/>
    <property type="match status" value="1"/>
</dbReference>